<keyword evidence="5 10" id="KW-0812">Transmembrane</keyword>
<dbReference type="GO" id="GO:0016020">
    <property type="term" value="C:membrane"/>
    <property type="evidence" value="ECO:0007669"/>
    <property type="project" value="UniProtKB-SubCell"/>
</dbReference>
<dbReference type="GO" id="GO:0005794">
    <property type="term" value="C:Golgi apparatus"/>
    <property type="evidence" value="ECO:0007669"/>
    <property type="project" value="TreeGrafter"/>
</dbReference>
<keyword evidence="3" id="KW-0328">Glycosyltransferase</keyword>
<gene>
    <name evidence="11" type="ORF">WICMUC_000868</name>
</gene>
<dbReference type="EMBL" id="JAEUBF010000267">
    <property type="protein sequence ID" value="KAH3679636.1"/>
    <property type="molecule type" value="Genomic_DNA"/>
</dbReference>
<evidence type="ECO:0000256" key="4">
    <source>
        <dbReference type="ARBA" id="ARBA00022679"/>
    </source>
</evidence>
<dbReference type="SUPFAM" id="SSF53448">
    <property type="entry name" value="Nucleotide-diphospho-sugar transferases"/>
    <property type="match status" value="1"/>
</dbReference>
<evidence type="ECO:0000256" key="5">
    <source>
        <dbReference type="ARBA" id="ARBA00022692"/>
    </source>
</evidence>
<dbReference type="Pfam" id="PF11051">
    <property type="entry name" value="Mannosyl_trans3"/>
    <property type="match status" value="1"/>
</dbReference>
<evidence type="ECO:0000313" key="12">
    <source>
        <dbReference type="Proteomes" id="UP000769528"/>
    </source>
</evidence>
<reference evidence="11" key="1">
    <citation type="journal article" date="2021" name="Open Biol.">
        <title>Shared evolutionary footprints suggest mitochondrial oxidative damage underlies multiple complex I losses in fungi.</title>
        <authorList>
            <person name="Schikora-Tamarit M.A."/>
            <person name="Marcet-Houben M."/>
            <person name="Nosek J."/>
            <person name="Gabaldon T."/>
        </authorList>
    </citation>
    <scope>NUCLEOTIDE SEQUENCE</scope>
    <source>
        <strain evidence="11">CBS6341</strain>
    </source>
</reference>
<keyword evidence="4" id="KW-0808">Transferase</keyword>
<evidence type="ECO:0000256" key="9">
    <source>
        <dbReference type="ARBA" id="ARBA00023180"/>
    </source>
</evidence>
<evidence type="ECO:0008006" key="13">
    <source>
        <dbReference type="Google" id="ProtNLM"/>
    </source>
</evidence>
<dbReference type="InterPro" id="IPR022751">
    <property type="entry name" value="Alpha_mannosyltransferase"/>
</dbReference>
<comment type="similarity">
    <text evidence="2">Belongs to the MNN1/MNT family.</text>
</comment>
<keyword evidence="9" id="KW-0325">Glycoprotein</keyword>
<comment type="caution">
    <text evidence="11">The sequence shown here is derived from an EMBL/GenBank/DDBJ whole genome shotgun (WGS) entry which is preliminary data.</text>
</comment>
<dbReference type="PANTHER" id="PTHR31392">
    <property type="entry name" value="ALPHA-1,3-MANNOSYLTRANSFERASE MNN1-RELATED"/>
    <property type="match status" value="1"/>
</dbReference>
<sequence length="748" mass="87231">MNNIRVKILNIDRQLSYRFRLYPVVKHRVLPIVLLVSLISILAYSLNDSYEFDYSSLQKIDASSVADSIYGAFDSNSKEQIQPQPKKTFDIITKYPIAPGFKQLLNDTTKEELFKMNRVEKCQKYFQQIYTQDPDWKLEELEDHYEYNNWIFDTKDRYIEDRTREYRESFANEEISNEQLHDKIIEFKKIEEWTESWENERQRSVDTESYMTNQVTNIRAFSQCYLDGTLSKEQQIKIDNFNNNITCETNELKLFKYLTRKYPTYVRWNRETLVHSLPIIENYLKDPGHHTVEIEQPPSKCFIKDLTNSLNGKGIVVSAADVHLEELSSLILVLRAIGNKLPIQIVHKGDLSEQSQVKLGKISRSMNLDLTSVPSLVKIIQKNHQVIHELDMNTIFPKQEIWFVDVTPAMNPNDTRFVTYGNKLLALFFSSFEDTVLIDTDTVPFVDINQYVLQTEEYKTKGAVFFKDRELYDHITGPERTYFDKLLPNNLDNAFFDIPLLTNLTLNNRFFGEMKKHYQESGMVAINKKKHVRSLLSINTLQMWNSATSRVHGDKELFWLGFSIAGDESYYMNKYGCGAVGELNPNSNRLLGDVDDSRRSQLTSHMLCTTHPAHLSGFDDHTLLWMNSGFITCKRQNEAEKDISHELYKNIFENVDDLKKKYESPQKISAILVPPPQERVINNELGEPSSGWDVMFGCGGYLYCAYDQIARSEDPFYQGTLVEYNETEKITFDYLGEVWVNYHKIVTH</sequence>
<accession>A0A9P8TI32</accession>
<keyword evidence="8 10" id="KW-0472">Membrane</keyword>
<dbReference type="GO" id="GO:0006493">
    <property type="term" value="P:protein O-linked glycosylation"/>
    <property type="evidence" value="ECO:0007669"/>
    <property type="project" value="TreeGrafter"/>
</dbReference>
<dbReference type="PANTHER" id="PTHR31392:SF1">
    <property type="entry name" value="ALPHA-1,3-MANNOSYLTRANSFERASE MNN1-RELATED"/>
    <property type="match status" value="1"/>
</dbReference>
<feature type="transmembrane region" description="Helical" evidence="10">
    <location>
        <begin position="28"/>
        <end position="46"/>
    </location>
</feature>
<dbReference type="InterPro" id="IPR029044">
    <property type="entry name" value="Nucleotide-diphossugar_trans"/>
</dbReference>
<evidence type="ECO:0000256" key="7">
    <source>
        <dbReference type="ARBA" id="ARBA00022989"/>
    </source>
</evidence>
<organism evidence="11 12">
    <name type="scientific">Wickerhamomyces mucosus</name>
    <dbReference type="NCBI Taxonomy" id="1378264"/>
    <lineage>
        <taxon>Eukaryota</taxon>
        <taxon>Fungi</taxon>
        <taxon>Dikarya</taxon>
        <taxon>Ascomycota</taxon>
        <taxon>Saccharomycotina</taxon>
        <taxon>Saccharomycetes</taxon>
        <taxon>Phaffomycetales</taxon>
        <taxon>Wickerhamomycetaceae</taxon>
        <taxon>Wickerhamomyces</taxon>
    </lineage>
</organism>
<evidence type="ECO:0000256" key="10">
    <source>
        <dbReference type="SAM" id="Phobius"/>
    </source>
</evidence>
<proteinExistence type="inferred from homology"/>
<evidence type="ECO:0000256" key="1">
    <source>
        <dbReference type="ARBA" id="ARBA00004606"/>
    </source>
</evidence>
<evidence type="ECO:0000256" key="2">
    <source>
        <dbReference type="ARBA" id="ARBA00009105"/>
    </source>
</evidence>
<protein>
    <recommendedName>
        <fullName evidence="13">Alpha-1,3-mannosyltransferase</fullName>
    </recommendedName>
</protein>
<keyword evidence="7 10" id="KW-1133">Transmembrane helix</keyword>
<dbReference type="GO" id="GO:0000033">
    <property type="term" value="F:alpha-1,3-mannosyltransferase activity"/>
    <property type="evidence" value="ECO:0007669"/>
    <property type="project" value="TreeGrafter"/>
</dbReference>
<keyword evidence="6" id="KW-0735">Signal-anchor</keyword>
<reference evidence="11" key="2">
    <citation type="submission" date="2021-01" db="EMBL/GenBank/DDBJ databases">
        <authorList>
            <person name="Schikora-Tamarit M.A."/>
        </authorList>
    </citation>
    <scope>NUCLEOTIDE SEQUENCE</scope>
    <source>
        <strain evidence="11">CBS6341</strain>
    </source>
</reference>
<keyword evidence="12" id="KW-1185">Reference proteome</keyword>
<evidence type="ECO:0000256" key="6">
    <source>
        <dbReference type="ARBA" id="ARBA00022968"/>
    </source>
</evidence>
<evidence type="ECO:0000313" key="11">
    <source>
        <dbReference type="EMBL" id="KAH3679636.1"/>
    </source>
</evidence>
<dbReference type="Proteomes" id="UP000769528">
    <property type="component" value="Unassembled WGS sequence"/>
</dbReference>
<name>A0A9P8TI32_9ASCO</name>
<comment type="subcellular location">
    <subcellularLocation>
        <location evidence="1">Membrane</location>
        <topology evidence="1">Single-pass type II membrane protein</topology>
    </subcellularLocation>
</comment>
<evidence type="ECO:0000256" key="8">
    <source>
        <dbReference type="ARBA" id="ARBA00023136"/>
    </source>
</evidence>
<dbReference type="OrthoDB" id="430354at2759"/>
<dbReference type="AlphaFoldDB" id="A0A9P8TI32"/>
<evidence type="ECO:0000256" key="3">
    <source>
        <dbReference type="ARBA" id="ARBA00022676"/>
    </source>
</evidence>